<dbReference type="Pfam" id="PF03382">
    <property type="entry name" value="DUF285"/>
    <property type="match status" value="1"/>
</dbReference>
<gene>
    <name evidence="3" type="ORF">PECAL_3P19720</name>
</gene>
<keyword evidence="2" id="KW-0732">Signal</keyword>
<evidence type="ECO:0000313" key="4">
    <source>
        <dbReference type="Proteomes" id="UP000789595"/>
    </source>
</evidence>
<dbReference type="AlphaFoldDB" id="A0A8J2SS32"/>
<feature type="transmembrane region" description="Helical" evidence="1">
    <location>
        <begin position="288"/>
        <end position="309"/>
    </location>
</feature>
<dbReference type="InterPro" id="IPR005046">
    <property type="entry name" value="DUF285"/>
</dbReference>
<dbReference type="InterPro" id="IPR011889">
    <property type="entry name" value="Liste_lipo_26"/>
</dbReference>
<dbReference type="Proteomes" id="UP000789595">
    <property type="component" value="Unassembled WGS sequence"/>
</dbReference>
<keyword evidence="4" id="KW-1185">Reference proteome</keyword>
<dbReference type="OrthoDB" id="198097at2759"/>
<evidence type="ECO:0000256" key="2">
    <source>
        <dbReference type="SAM" id="SignalP"/>
    </source>
</evidence>
<evidence type="ECO:0000256" key="1">
    <source>
        <dbReference type="SAM" id="Phobius"/>
    </source>
</evidence>
<comment type="caution">
    <text evidence="3">The sequence shown here is derived from an EMBL/GenBank/DDBJ whole genome shotgun (WGS) entry which is preliminary data.</text>
</comment>
<keyword evidence="1" id="KW-1133">Transmembrane helix</keyword>
<name>A0A8J2SS32_9STRA</name>
<keyword evidence="1" id="KW-0472">Membrane</keyword>
<feature type="chain" id="PRO_5035321695" evidence="2">
    <location>
        <begin position="17"/>
        <end position="556"/>
    </location>
</feature>
<feature type="transmembrane region" description="Helical" evidence="1">
    <location>
        <begin position="507"/>
        <end position="532"/>
    </location>
</feature>
<evidence type="ECO:0000313" key="3">
    <source>
        <dbReference type="EMBL" id="CAH0371999.1"/>
    </source>
</evidence>
<protein>
    <submittedName>
        <fullName evidence="3">Uncharacterized protein</fullName>
    </submittedName>
</protein>
<reference evidence="3" key="1">
    <citation type="submission" date="2021-11" db="EMBL/GenBank/DDBJ databases">
        <authorList>
            <consortium name="Genoscope - CEA"/>
            <person name="William W."/>
        </authorList>
    </citation>
    <scope>NUCLEOTIDE SEQUENCE</scope>
</reference>
<feature type="transmembrane region" description="Helical" evidence="1">
    <location>
        <begin position="484"/>
        <end position="501"/>
    </location>
</feature>
<feature type="transmembrane region" description="Helical" evidence="1">
    <location>
        <begin position="392"/>
        <end position="413"/>
    </location>
</feature>
<feature type="signal peptide" evidence="2">
    <location>
        <begin position="1"/>
        <end position="16"/>
    </location>
</feature>
<sequence>MSKALALALACHGVAAWTASDASIRSAVRLWLSDKSAAEVKYGHISTWETGGVTDMDFLFCVRTDWIDAEYEDEDNFLDPCVLPASASSFNDGISAWDTSSVTTMKLMFHGASAFNQPLNDWRVDKVTNMNGMFLQAAAFDQPLNDWWVDKVTSMVGMFHDALSFNQDISGWRVENVTNMYIMFAGARSFNRPLGDWRVDKVTDMSYMFREASAFNQPLGDWNVDKVTDMHGMFYKAKGFRQDLGWCVNDDVNMKYAFQKSRCEWTSCGVMQKKRYELEQCVYTGKSYTLLMVFVISFVGALLVALVVNDGTLEGLFYRTPVRYSGVGSDDEGIEMSGSSVATGSNLAAATTYVMLRGFPMTRLALNLYKYRVRILTSIKAIVDYGKDKPWWVARFVAVCLGNPLAFFGYFGYVTQHHEVLGITAFKDLGGNIFWMNPLLFVAVTFPIYLLWVLFNVEAIRAVTVCSDRSFDANNYFETYTPRAAAVAIPGLLNLLVWGTSGMEGNVFGFMFFLPLLIAQVLYLAMWVYALCSSCFVKNQYNNPSGTDDLSQTSMV</sequence>
<accession>A0A8J2SS32</accession>
<proteinExistence type="predicted"/>
<organism evidence="3 4">
    <name type="scientific">Pelagomonas calceolata</name>
    <dbReference type="NCBI Taxonomy" id="35677"/>
    <lineage>
        <taxon>Eukaryota</taxon>
        <taxon>Sar</taxon>
        <taxon>Stramenopiles</taxon>
        <taxon>Ochrophyta</taxon>
        <taxon>Pelagophyceae</taxon>
        <taxon>Pelagomonadales</taxon>
        <taxon>Pelagomonadaceae</taxon>
        <taxon>Pelagomonas</taxon>
    </lineage>
</organism>
<feature type="transmembrane region" description="Helical" evidence="1">
    <location>
        <begin position="433"/>
        <end position="455"/>
    </location>
</feature>
<dbReference type="EMBL" id="CAKKNE010000003">
    <property type="protein sequence ID" value="CAH0371999.1"/>
    <property type="molecule type" value="Genomic_DNA"/>
</dbReference>
<dbReference type="NCBIfam" id="TIGR02167">
    <property type="entry name" value="Liste_lipo_26"/>
    <property type="match status" value="2"/>
</dbReference>
<keyword evidence="1" id="KW-0812">Transmembrane</keyword>